<dbReference type="PANTHER" id="PTHR10540:SF8">
    <property type="entry name" value="COP9 SIGNALOSOME COMPLEX SUBUNIT 6"/>
    <property type="match status" value="1"/>
</dbReference>
<dbReference type="PROSITE" id="PS50249">
    <property type="entry name" value="MPN"/>
    <property type="match status" value="1"/>
</dbReference>
<keyword evidence="2" id="KW-0963">Cytoplasm</keyword>
<keyword evidence="6" id="KW-1185">Reference proteome</keyword>
<dbReference type="CDD" id="cd08063">
    <property type="entry name" value="MPN_CSN6"/>
    <property type="match status" value="1"/>
</dbReference>
<keyword evidence="2" id="KW-0736">Signalosome</keyword>
<proteinExistence type="inferred from homology"/>
<feature type="domain" description="MPN" evidence="4">
    <location>
        <begin position="21"/>
        <end position="164"/>
    </location>
</feature>
<sequence length="410" mass="44594">MEVTHNELLSSVKSSDLSLKAQLHPLVLMDISNHITSHTQRKQQGPIVGCIIGQQNGREITLEFIFEAHATPAENGDLIIPGEWLATRLEQMKLVHKDLDLVGWYTLMPQTGPRPNILPIHHQILSYNESAVVLGLHTDALVNQAKDTAGGKIPVTVYESYYEVDDASKITSNSGEDKEMKDGDATLKLKFRVIPHSFTTDEAEMISMDYIAGGAGNAASAEVKEPKTASGQVDVKGKRRAAPQDAETFPTPENVVLSKEDEEAVAALTGKMNATKMMKSRVDLAASYLEQLPPSVLRGEGVATAGEASGQHTTPSHTILRQVQSMTDRLKLLEPSDLEQFNREMMSEANDVRSIAMLDEMATAISDMRDVGKKHHIVESAKNQNRRMATEFGSAGGSSGFNLPGAGDLL</sequence>
<evidence type="ECO:0000256" key="2">
    <source>
        <dbReference type="RuleBase" id="RU367006"/>
    </source>
</evidence>
<dbReference type="GO" id="GO:0008180">
    <property type="term" value="C:COP9 signalosome"/>
    <property type="evidence" value="ECO:0007669"/>
    <property type="project" value="UniProtKB-UniRule"/>
</dbReference>
<dbReference type="PANTHER" id="PTHR10540">
    <property type="entry name" value="EUKARYOTIC TRANSLATION INITIATION FACTOR 3 SUBUNIT F-RELATED"/>
    <property type="match status" value="1"/>
</dbReference>
<accession>R8BV12</accession>
<dbReference type="eggNOG" id="KOG3050">
    <property type="taxonomic scope" value="Eukaryota"/>
</dbReference>
<dbReference type="Pfam" id="PF01398">
    <property type="entry name" value="JAB"/>
    <property type="match status" value="1"/>
</dbReference>
<dbReference type="GO" id="GO:0005737">
    <property type="term" value="C:cytoplasm"/>
    <property type="evidence" value="ECO:0007669"/>
    <property type="project" value="UniProtKB-SubCell"/>
</dbReference>
<keyword evidence="2" id="KW-0539">Nucleus</keyword>
<gene>
    <name evidence="5" type="ORF">UCRPA7_1352</name>
</gene>
<dbReference type="Pfam" id="PF13012">
    <property type="entry name" value="MitMem_reg"/>
    <property type="match status" value="1"/>
</dbReference>
<dbReference type="InterPro" id="IPR000555">
    <property type="entry name" value="JAMM/MPN+_dom"/>
</dbReference>
<comment type="similarity">
    <text evidence="1 2">Belongs to the peptidase M67A family. CSN6 subfamily.</text>
</comment>
<dbReference type="HOGENOM" id="CLU_027018_2_0_1"/>
<evidence type="ECO:0000256" key="1">
    <source>
        <dbReference type="ARBA" id="ARBA00010893"/>
    </source>
</evidence>
<dbReference type="EMBL" id="KB932857">
    <property type="protein sequence ID" value="EOO03134.1"/>
    <property type="molecule type" value="Genomic_DNA"/>
</dbReference>
<dbReference type="GeneID" id="19321491"/>
<dbReference type="Gene3D" id="3.40.140.10">
    <property type="entry name" value="Cytidine Deaminase, domain 2"/>
    <property type="match status" value="1"/>
</dbReference>
<comment type="function">
    <text evidence="2">Component of the COP9 signalosome complex (CSN), a complex involved in various cellular and developmental processes.</text>
</comment>
<comment type="subcellular location">
    <subcellularLocation>
        <location evidence="2">Cytoplasm</location>
    </subcellularLocation>
    <subcellularLocation>
        <location evidence="2">Nucleus</location>
    </subcellularLocation>
</comment>
<dbReference type="InterPro" id="IPR037518">
    <property type="entry name" value="MPN"/>
</dbReference>
<name>R8BV12_PHAM7</name>
<feature type="region of interest" description="Disordered" evidence="3">
    <location>
        <begin position="222"/>
        <end position="245"/>
    </location>
</feature>
<dbReference type="OrthoDB" id="1378at2759"/>
<dbReference type="KEGG" id="tmn:UCRPA7_1352"/>
<evidence type="ECO:0000313" key="5">
    <source>
        <dbReference type="EMBL" id="EOO03134.1"/>
    </source>
</evidence>
<evidence type="ECO:0000256" key="3">
    <source>
        <dbReference type="SAM" id="MobiDB-lite"/>
    </source>
</evidence>
<dbReference type="InterPro" id="IPR024969">
    <property type="entry name" value="EIF3F/CSN6-like_C"/>
</dbReference>
<protein>
    <recommendedName>
        <fullName evidence="2">COP9 signalosome complex subunit 6</fullName>
    </recommendedName>
</protein>
<organism evidence="5 6">
    <name type="scientific">Phaeoacremonium minimum (strain UCR-PA7)</name>
    <name type="common">Esca disease fungus</name>
    <name type="synonym">Togninia minima</name>
    <dbReference type="NCBI Taxonomy" id="1286976"/>
    <lineage>
        <taxon>Eukaryota</taxon>
        <taxon>Fungi</taxon>
        <taxon>Dikarya</taxon>
        <taxon>Ascomycota</taxon>
        <taxon>Pezizomycotina</taxon>
        <taxon>Sordariomycetes</taxon>
        <taxon>Sordariomycetidae</taxon>
        <taxon>Togniniales</taxon>
        <taxon>Togniniaceae</taxon>
        <taxon>Phaeoacremonium</taxon>
    </lineage>
</organism>
<dbReference type="RefSeq" id="XP_007912124.1">
    <property type="nucleotide sequence ID" value="XM_007913933.1"/>
</dbReference>
<evidence type="ECO:0000313" key="6">
    <source>
        <dbReference type="Proteomes" id="UP000014074"/>
    </source>
</evidence>
<dbReference type="Proteomes" id="UP000014074">
    <property type="component" value="Unassembled WGS sequence"/>
</dbReference>
<dbReference type="AlphaFoldDB" id="R8BV12"/>
<dbReference type="GO" id="GO:0008237">
    <property type="term" value="F:metallopeptidase activity"/>
    <property type="evidence" value="ECO:0007669"/>
    <property type="project" value="InterPro"/>
</dbReference>
<evidence type="ECO:0000259" key="4">
    <source>
        <dbReference type="PROSITE" id="PS50249"/>
    </source>
</evidence>
<dbReference type="InterPro" id="IPR033859">
    <property type="entry name" value="MPN_CSN6"/>
</dbReference>
<reference evidence="6" key="1">
    <citation type="journal article" date="2013" name="Genome Announc.">
        <title>Draft genome sequence of the ascomycete Phaeoacremonium aleophilum strain UCR-PA7, a causal agent of the esca disease complex in grapevines.</title>
        <authorList>
            <person name="Blanco-Ulate B."/>
            <person name="Rolshausen P."/>
            <person name="Cantu D."/>
        </authorList>
    </citation>
    <scope>NUCLEOTIDE SEQUENCE [LARGE SCALE GENOMIC DNA]</scope>
    <source>
        <strain evidence="6">UCR-PA7</strain>
    </source>
</reference>
<dbReference type="GO" id="GO:0000338">
    <property type="term" value="P:protein deneddylation"/>
    <property type="evidence" value="ECO:0007669"/>
    <property type="project" value="InterPro"/>
</dbReference>